<feature type="domain" description="Helicase C-terminal" evidence="6">
    <location>
        <begin position="354"/>
        <end position="511"/>
    </location>
</feature>
<keyword evidence="8" id="KW-1185">Reference proteome</keyword>
<reference evidence="8" key="1">
    <citation type="journal article" date="2019" name="Int. J. Syst. Evol. Microbiol.">
        <title>The Global Catalogue of Microorganisms (GCM) 10K type strain sequencing project: providing services to taxonomists for standard genome sequencing and annotation.</title>
        <authorList>
            <consortium name="The Broad Institute Genomics Platform"/>
            <consortium name="The Broad Institute Genome Sequencing Center for Infectious Disease"/>
            <person name="Wu L."/>
            <person name="Ma J."/>
        </authorList>
    </citation>
    <scope>NUCLEOTIDE SEQUENCE [LARGE SCALE GENOMIC DNA]</scope>
    <source>
        <strain evidence="8">CGMCC 4.7329</strain>
    </source>
</reference>
<dbReference type="Proteomes" id="UP000658127">
    <property type="component" value="Unassembled WGS sequence"/>
</dbReference>
<feature type="region of interest" description="Disordered" evidence="5">
    <location>
        <begin position="63"/>
        <end position="84"/>
    </location>
</feature>
<dbReference type="SUPFAM" id="SSF52540">
    <property type="entry name" value="P-loop containing nucleoside triphosphate hydrolases"/>
    <property type="match status" value="1"/>
</dbReference>
<organism evidence="7 8">
    <name type="scientific">Nocardia rhizosphaerihabitans</name>
    <dbReference type="NCBI Taxonomy" id="1691570"/>
    <lineage>
        <taxon>Bacteria</taxon>
        <taxon>Bacillati</taxon>
        <taxon>Actinomycetota</taxon>
        <taxon>Actinomycetes</taxon>
        <taxon>Mycobacteriales</taxon>
        <taxon>Nocardiaceae</taxon>
        <taxon>Nocardia</taxon>
    </lineage>
</organism>
<evidence type="ECO:0000256" key="1">
    <source>
        <dbReference type="ARBA" id="ARBA00022741"/>
    </source>
</evidence>
<evidence type="ECO:0000259" key="6">
    <source>
        <dbReference type="PROSITE" id="PS51194"/>
    </source>
</evidence>
<dbReference type="InterPro" id="IPR001650">
    <property type="entry name" value="Helicase_C-like"/>
</dbReference>
<dbReference type="PANTHER" id="PTHR11274">
    <property type="entry name" value="RAD25/XP-B DNA REPAIR HELICASE"/>
    <property type="match status" value="1"/>
</dbReference>
<dbReference type="InterPro" id="IPR050615">
    <property type="entry name" value="ATP-dep_DNA_Helicase"/>
</dbReference>
<name>A0ABQ2KVT5_9NOCA</name>
<sequence length="759" mass="80598">MGNELTDQIVDLLRAQPNLSAPEIAEALAEPGVNRSVVNRLLYAEWAIFEQVGSMAPPRWALKNYPPPGRPDAPTQVPAPPTEASHREQLSLRAWQRRALSEWTRNGRKGIVEGVGSTGKTVLGVQAVIEAVSANTPAVVCVADEVVRAQWLDELAELAPDCRVAGLGSNPRQGVERTWQVAIVTASTVARLRQIASPTQCSNALLVVDDLDRYGGGVFAQLLTDQFTSRLALTRALDRDDQAVRSRLLPYFGPAIAGCDYPTAHAQALLGPITVIQVGVELDAKERARLTHLDSLVDREYDTLVDSYGAPGKPAEFQTFVDVLATGRGSGAHHANRYLTAVADRATLLAECRAKTDLIGALPAEILTETQSIIFTERPVSASQVHHALTARGIPAATTATTLTAAQRTAIIEGLRDRSLAVLVEQRVLDPTIPVPGAEIAVLLARHRNHTQLIQRLGRVLRPGKSNRKQLVLNVFVAGSVEDPSRDGASLETSVGPLAAETVRTDPAGLITFLRTWHGLTPRAGARSEALRARGGHHLSAPQSGPKPQQPAAPKSAQTPMPESVAEPARFQQAPRPSVSGSAPGPATAPGSVPTAAPAPTTVSEPVPRPEPAAEAAAPHNSVLVGGSDSQGEEIAELLTELTRLGQIATGEEVGDLIGYTDPGDLRILAESAARDEQLVFAEIGGDSDDLLLLGTAPHTDLQRMRAAATRITVWANSSEDPIGAMYELMSDLDGISVPPHRLVQIAAFLRGTTPKALL</sequence>
<protein>
    <recommendedName>
        <fullName evidence="6">Helicase C-terminal domain-containing protein</fullName>
    </recommendedName>
</protein>
<dbReference type="EMBL" id="BMNE01000008">
    <property type="protein sequence ID" value="GGN94336.1"/>
    <property type="molecule type" value="Genomic_DNA"/>
</dbReference>
<keyword evidence="1" id="KW-0547">Nucleotide-binding</keyword>
<feature type="region of interest" description="Disordered" evidence="5">
    <location>
        <begin position="532"/>
        <end position="628"/>
    </location>
</feature>
<dbReference type="Pfam" id="PF00271">
    <property type="entry name" value="Helicase_C"/>
    <property type="match status" value="1"/>
</dbReference>
<evidence type="ECO:0000256" key="2">
    <source>
        <dbReference type="ARBA" id="ARBA00022801"/>
    </source>
</evidence>
<dbReference type="Gene3D" id="3.40.50.300">
    <property type="entry name" value="P-loop containing nucleotide triphosphate hydrolases"/>
    <property type="match status" value="2"/>
</dbReference>
<feature type="compositionally biased region" description="Pro residues" evidence="5">
    <location>
        <begin position="65"/>
        <end position="81"/>
    </location>
</feature>
<feature type="compositionally biased region" description="Low complexity" evidence="5">
    <location>
        <begin position="540"/>
        <end position="558"/>
    </location>
</feature>
<dbReference type="PANTHER" id="PTHR11274:SF0">
    <property type="entry name" value="GENERAL TRANSCRIPTION AND DNA REPAIR FACTOR IIH HELICASE SUBUNIT XPB"/>
    <property type="match status" value="1"/>
</dbReference>
<evidence type="ECO:0000256" key="4">
    <source>
        <dbReference type="ARBA" id="ARBA00022840"/>
    </source>
</evidence>
<dbReference type="InterPro" id="IPR027417">
    <property type="entry name" value="P-loop_NTPase"/>
</dbReference>
<evidence type="ECO:0000256" key="5">
    <source>
        <dbReference type="SAM" id="MobiDB-lite"/>
    </source>
</evidence>
<evidence type="ECO:0000313" key="8">
    <source>
        <dbReference type="Proteomes" id="UP000658127"/>
    </source>
</evidence>
<keyword evidence="2" id="KW-0378">Hydrolase</keyword>
<dbReference type="PROSITE" id="PS51194">
    <property type="entry name" value="HELICASE_CTER"/>
    <property type="match status" value="1"/>
</dbReference>
<accession>A0ABQ2KVT5</accession>
<proteinExistence type="predicted"/>
<comment type="caution">
    <text evidence="7">The sequence shown here is derived from an EMBL/GenBank/DDBJ whole genome shotgun (WGS) entry which is preliminary data.</text>
</comment>
<keyword evidence="3" id="KW-0347">Helicase</keyword>
<evidence type="ECO:0000256" key="3">
    <source>
        <dbReference type="ARBA" id="ARBA00022806"/>
    </source>
</evidence>
<keyword evidence="4" id="KW-0067">ATP-binding</keyword>
<evidence type="ECO:0000313" key="7">
    <source>
        <dbReference type="EMBL" id="GGN94336.1"/>
    </source>
</evidence>
<gene>
    <name evidence="7" type="ORF">GCM10011610_57180</name>
</gene>